<dbReference type="STRING" id="642780.SAMN04488570_1612"/>
<dbReference type="GO" id="GO:0071949">
    <property type="term" value="F:FAD binding"/>
    <property type="evidence" value="ECO:0007669"/>
    <property type="project" value="InterPro"/>
</dbReference>
<dbReference type="Gene3D" id="3.30.390.50">
    <property type="entry name" value="CO dehydrogenase flavoprotein, C-terminal domain"/>
    <property type="match status" value="1"/>
</dbReference>
<dbReference type="InterPro" id="IPR002346">
    <property type="entry name" value="Mopterin_DH_FAD-bd"/>
</dbReference>
<dbReference type="InterPro" id="IPR016167">
    <property type="entry name" value="FAD-bd_PCMH_sub1"/>
</dbReference>
<dbReference type="PROSITE" id="PS51387">
    <property type="entry name" value="FAD_PCMH"/>
    <property type="match status" value="1"/>
</dbReference>
<keyword evidence="4" id="KW-1185">Reference proteome</keyword>
<dbReference type="InterPro" id="IPR036318">
    <property type="entry name" value="FAD-bd_PCMH-like_sf"/>
</dbReference>
<dbReference type="OrthoDB" id="9814706at2"/>
<sequence length="340" mass="35809">MRTFDFVRPDDVQGAVAAVAGDPEARFIAGGSNLVDHLKLGVARPGTLVDVTRLPLAAVEPYDGGLRVGANVRNSDLAAHPVVRQQWPAVARALLAGASGQIRHQATTGGNLLQRTRCVYFQDVTTPCHKREPGSGCSALEGYGRYNAILGASESCVATHPSDLAVALAAVDAVVVVQGPEGERRIPLTELHRLPGDRPQDDTVLAHGDLVVAVELPSTPDSRLSTYHKARDRASYAFALVSVAAALELDGDVVRDVRVAWGGVAHKPWRASVLEDRLRGQALTEASIAAACDAELAQARTGEDNAFKPAMVRGATVHALTGLARRAGAPTPTRATEADQ</sequence>
<dbReference type="RefSeq" id="WP_091728187.1">
    <property type="nucleotide sequence ID" value="NZ_LT629757.1"/>
</dbReference>
<reference evidence="4" key="1">
    <citation type="submission" date="2016-10" db="EMBL/GenBank/DDBJ databases">
        <authorList>
            <person name="Varghese N."/>
            <person name="Submissions S."/>
        </authorList>
    </citation>
    <scope>NUCLEOTIDE SEQUENCE [LARGE SCALE GENOMIC DNA]</scope>
    <source>
        <strain evidence="4">DSM 22127</strain>
    </source>
</reference>
<dbReference type="Pfam" id="PF03450">
    <property type="entry name" value="CO_deh_flav_C"/>
    <property type="match status" value="1"/>
</dbReference>
<dbReference type="InterPro" id="IPR016166">
    <property type="entry name" value="FAD-bd_PCMH"/>
</dbReference>
<evidence type="ECO:0000259" key="2">
    <source>
        <dbReference type="PROSITE" id="PS51387"/>
    </source>
</evidence>
<dbReference type="SMART" id="SM01092">
    <property type="entry name" value="CO_deh_flav_C"/>
    <property type="match status" value="1"/>
</dbReference>
<keyword evidence="1" id="KW-0560">Oxidoreductase</keyword>
<gene>
    <name evidence="3" type="ORF">SAMN04488570_1612</name>
</gene>
<proteinExistence type="predicted"/>
<dbReference type="GO" id="GO:0016491">
    <property type="term" value="F:oxidoreductase activity"/>
    <property type="evidence" value="ECO:0007669"/>
    <property type="project" value="UniProtKB-KW"/>
</dbReference>
<evidence type="ECO:0000313" key="4">
    <source>
        <dbReference type="Proteomes" id="UP000198859"/>
    </source>
</evidence>
<dbReference type="PANTHER" id="PTHR42659">
    <property type="entry name" value="XANTHINE DEHYDROGENASE SUBUNIT C-RELATED"/>
    <property type="match status" value="1"/>
</dbReference>
<evidence type="ECO:0000256" key="1">
    <source>
        <dbReference type="ARBA" id="ARBA00023002"/>
    </source>
</evidence>
<dbReference type="SUPFAM" id="SSF56176">
    <property type="entry name" value="FAD-binding/transporter-associated domain-like"/>
    <property type="match status" value="1"/>
</dbReference>
<dbReference type="Gene3D" id="3.30.43.10">
    <property type="entry name" value="Uridine Diphospho-n-acetylenolpyruvylglucosamine Reductase, domain 2"/>
    <property type="match status" value="1"/>
</dbReference>
<dbReference type="SUPFAM" id="SSF55447">
    <property type="entry name" value="CO dehydrogenase flavoprotein C-terminal domain-like"/>
    <property type="match status" value="1"/>
</dbReference>
<organism evidence="3 4">
    <name type="scientific">Nocardioides scoriae</name>
    <dbReference type="NCBI Taxonomy" id="642780"/>
    <lineage>
        <taxon>Bacteria</taxon>
        <taxon>Bacillati</taxon>
        <taxon>Actinomycetota</taxon>
        <taxon>Actinomycetes</taxon>
        <taxon>Propionibacteriales</taxon>
        <taxon>Nocardioidaceae</taxon>
        <taxon>Nocardioides</taxon>
    </lineage>
</organism>
<dbReference type="Proteomes" id="UP000198859">
    <property type="component" value="Chromosome I"/>
</dbReference>
<accession>A0A1H1R7I2</accession>
<protein>
    <submittedName>
        <fullName evidence="3">Xanthine dehydrogenase YagS FAD-binding subunit</fullName>
    </submittedName>
</protein>
<dbReference type="EMBL" id="LT629757">
    <property type="protein sequence ID" value="SDS31678.1"/>
    <property type="molecule type" value="Genomic_DNA"/>
</dbReference>
<dbReference type="InterPro" id="IPR036683">
    <property type="entry name" value="CO_DH_flav_C_dom_sf"/>
</dbReference>
<dbReference type="Gene3D" id="3.30.465.10">
    <property type="match status" value="2"/>
</dbReference>
<dbReference type="PANTHER" id="PTHR42659:SF1">
    <property type="entry name" value="OXIDOREDUCTASE"/>
    <property type="match status" value="1"/>
</dbReference>
<dbReference type="AlphaFoldDB" id="A0A1H1R7I2"/>
<dbReference type="InterPro" id="IPR016169">
    <property type="entry name" value="FAD-bd_PCMH_sub2"/>
</dbReference>
<dbReference type="Pfam" id="PF00941">
    <property type="entry name" value="FAD_binding_5"/>
    <property type="match status" value="1"/>
</dbReference>
<feature type="domain" description="FAD-binding PCMH-type" evidence="2">
    <location>
        <begin position="1"/>
        <end position="221"/>
    </location>
</feature>
<name>A0A1H1R7I2_9ACTN</name>
<evidence type="ECO:0000313" key="3">
    <source>
        <dbReference type="EMBL" id="SDS31678.1"/>
    </source>
</evidence>
<dbReference type="InterPro" id="IPR005107">
    <property type="entry name" value="CO_DH_flav_C"/>
</dbReference>
<dbReference type="InterPro" id="IPR051312">
    <property type="entry name" value="Diverse_Substr_Oxidored"/>
</dbReference>